<keyword evidence="2" id="KW-1185">Reference proteome</keyword>
<name>A0ABQ3CC27_9ACTN</name>
<accession>A0ABQ3CC27</accession>
<comment type="caution">
    <text evidence="1">The sequence shown here is derived from an EMBL/GenBank/DDBJ whole genome shotgun (WGS) entry which is preliminary data.</text>
</comment>
<sequence length="161" mass="17799">MTDQKIGAQLDDLGLVIDMDEGSRVAEAVVTVVTDWGEDGLMHHQPVHVPPRFKPVPHPVQRRVVTVMEANQLLSEGQKQRVRTWLEANGIDPNWVSAAGPITVHSRAVNGNEGGYRIKYTEFCRGEDGQRFADPGLNGALTVERCVRQAVPLNEDPEVKL</sequence>
<organism evidence="1 2">
    <name type="scientific">Streptomyces rubiginosohelvolus</name>
    <dbReference type="NCBI Taxonomy" id="67362"/>
    <lineage>
        <taxon>Bacteria</taxon>
        <taxon>Bacillati</taxon>
        <taxon>Actinomycetota</taxon>
        <taxon>Actinomycetes</taxon>
        <taxon>Kitasatosporales</taxon>
        <taxon>Streptomycetaceae</taxon>
        <taxon>Streptomyces</taxon>
    </lineage>
</organism>
<dbReference type="EMBL" id="BMUW01000026">
    <property type="protein sequence ID" value="GGZ82289.1"/>
    <property type="molecule type" value="Genomic_DNA"/>
</dbReference>
<proteinExistence type="predicted"/>
<evidence type="ECO:0000313" key="2">
    <source>
        <dbReference type="Proteomes" id="UP000624183"/>
    </source>
</evidence>
<protein>
    <submittedName>
        <fullName evidence="1">Uncharacterized protein</fullName>
    </submittedName>
</protein>
<dbReference type="Proteomes" id="UP000624183">
    <property type="component" value="Unassembled WGS sequence"/>
</dbReference>
<evidence type="ECO:0000313" key="1">
    <source>
        <dbReference type="EMBL" id="GGZ82289.1"/>
    </source>
</evidence>
<gene>
    <name evidence="1" type="ORF">GCM10010328_66020</name>
</gene>
<reference evidence="2" key="1">
    <citation type="journal article" date="2019" name="Int. J. Syst. Evol. Microbiol.">
        <title>The Global Catalogue of Microorganisms (GCM) 10K type strain sequencing project: providing services to taxonomists for standard genome sequencing and annotation.</title>
        <authorList>
            <consortium name="The Broad Institute Genomics Platform"/>
            <consortium name="The Broad Institute Genome Sequencing Center for Infectious Disease"/>
            <person name="Wu L."/>
            <person name="Ma J."/>
        </authorList>
    </citation>
    <scope>NUCLEOTIDE SEQUENCE [LARGE SCALE GENOMIC DNA]</scope>
    <source>
        <strain evidence="2">JCM 4602</strain>
    </source>
</reference>